<dbReference type="Proteomes" id="UP000515121">
    <property type="component" value="Unplaced"/>
</dbReference>
<dbReference type="GO" id="GO:0008936">
    <property type="term" value="F:nicotinamidase activity"/>
    <property type="evidence" value="ECO:0007669"/>
    <property type="project" value="InterPro"/>
</dbReference>
<dbReference type="InterPro" id="IPR044717">
    <property type="entry name" value="NIC1"/>
</dbReference>
<feature type="domain" description="Isochorismatase-like" evidence="2">
    <location>
        <begin position="29"/>
        <end position="202"/>
    </location>
</feature>
<comment type="similarity">
    <text evidence="1">Belongs to the isochorismatase family.</text>
</comment>
<dbReference type="Pfam" id="PF00857">
    <property type="entry name" value="Isochorismatase"/>
    <property type="match status" value="1"/>
</dbReference>
<dbReference type="GeneID" id="111309076"/>
<dbReference type="OrthoDB" id="2013482at2759"/>
<accession>A0A6P6AFT6</accession>
<name>A0A6P6AFT6_DURZI</name>
<dbReference type="KEGG" id="dzi:111309076"/>
<reference evidence="4" key="1">
    <citation type="submission" date="2025-08" db="UniProtKB">
        <authorList>
            <consortium name="RefSeq"/>
        </authorList>
    </citation>
    <scope>IDENTIFICATION</scope>
    <source>
        <tissue evidence="4">Fruit stalk</tissue>
    </source>
</reference>
<dbReference type="InterPro" id="IPR036380">
    <property type="entry name" value="Isochorismatase-like_sf"/>
</dbReference>
<dbReference type="SUPFAM" id="SSF52499">
    <property type="entry name" value="Isochorismatase-like hydrolases"/>
    <property type="match status" value="1"/>
</dbReference>
<gene>
    <name evidence="4" type="primary">LOC111309076</name>
</gene>
<dbReference type="AlphaFoldDB" id="A0A6P6AFT6"/>
<dbReference type="RefSeq" id="XP_022763656.1">
    <property type="nucleotide sequence ID" value="XM_022907921.1"/>
</dbReference>
<dbReference type="CDD" id="cd00431">
    <property type="entry name" value="cysteine_hydrolases"/>
    <property type="match status" value="1"/>
</dbReference>
<organism evidence="3 4">
    <name type="scientific">Durio zibethinus</name>
    <name type="common">Durian</name>
    <dbReference type="NCBI Taxonomy" id="66656"/>
    <lineage>
        <taxon>Eukaryota</taxon>
        <taxon>Viridiplantae</taxon>
        <taxon>Streptophyta</taxon>
        <taxon>Embryophyta</taxon>
        <taxon>Tracheophyta</taxon>
        <taxon>Spermatophyta</taxon>
        <taxon>Magnoliopsida</taxon>
        <taxon>eudicotyledons</taxon>
        <taxon>Gunneridae</taxon>
        <taxon>Pentapetalae</taxon>
        <taxon>rosids</taxon>
        <taxon>malvids</taxon>
        <taxon>Malvales</taxon>
        <taxon>Malvaceae</taxon>
        <taxon>Helicteroideae</taxon>
        <taxon>Durio</taxon>
    </lineage>
</organism>
<evidence type="ECO:0000313" key="4">
    <source>
        <dbReference type="RefSeq" id="XP_022763656.1"/>
    </source>
</evidence>
<evidence type="ECO:0000313" key="3">
    <source>
        <dbReference type="Proteomes" id="UP000515121"/>
    </source>
</evidence>
<dbReference type="PANTHER" id="PTHR47297">
    <property type="match status" value="1"/>
</dbReference>
<evidence type="ECO:0000256" key="1">
    <source>
        <dbReference type="ARBA" id="ARBA00006336"/>
    </source>
</evidence>
<proteinExistence type="inferred from homology"/>
<dbReference type="Gene3D" id="3.40.50.850">
    <property type="entry name" value="Isochorismatase-like"/>
    <property type="match status" value="1"/>
</dbReference>
<evidence type="ECO:0000259" key="2">
    <source>
        <dbReference type="Pfam" id="PF00857"/>
    </source>
</evidence>
<dbReference type="GO" id="GO:0019365">
    <property type="term" value="P:pyridine nucleotide salvage"/>
    <property type="evidence" value="ECO:0007669"/>
    <property type="project" value="InterPro"/>
</dbReference>
<sequence length="253" mass="27844">MVSQTVDLLKNELPLEQEAVVLPEDVVTGLVLVDIINGFCTVGAGNLAPREPNSQISGMLSESARLARLFCEKKLPVMAFLDSHHPDKPEDPYPPHCIVGTDESNLVPALRWIENETNVTIRRKDCYDGYLGSMEVDGSNVFVDWVKNNQIKVLLVVGICTDICVLHFVCSTLSARNRGFLAPLMDVIVYSNACATFDVPLHIARNTKGALPHPQEFMHHVGLYMAKERGAKIANEVSFGAPNRQLTTADCSQ</sequence>
<dbReference type="InterPro" id="IPR000868">
    <property type="entry name" value="Isochorismatase-like_dom"/>
</dbReference>
<dbReference type="PANTHER" id="PTHR47297:SF2">
    <property type="entry name" value="OS02G0606800 PROTEIN"/>
    <property type="match status" value="1"/>
</dbReference>
<keyword evidence="3" id="KW-1185">Reference proteome</keyword>
<protein>
    <submittedName>
        <fullName evidence="4">Nicotinamidase 1-like</fullName>
    </submittedName>
</protein>